<reference evidence="2" key="1">
    <citation type="submission" date="2023-07" db="EMBL/GenBank/DDBJ databases">
        <title>Sorghum-associated microbial communities from plants grown in Nebraska, USA.</title>
        <authorList>
            <person name="Schachtman D."/>
        </authorList>
    </citation>
    <scope>NUCLEOTIDE SEQUENCE</scope>
    <source>
        <strain evidence="2">BE80</strain>
    </source>
</reference>
<name>A0AAP5H5M1_PAEAM</name>
<dbReference type="RefSeq" id="WP_310145264.1">
    <property type="nucleotide sequence ID" value="NZ_JAVDTR010000019.1"/>
</dbReference>
<dbReference type="SUPFAM" id="SSF55729">
    <property type="entry name" value="Acyl-CoA N-acyltransferases (Nat)"/>
    <property type="match status" value="1"/>
</dbReference>
<sequence>MKNSIRLTRYDQQYDDALANFSLTGEQFRFTAMPAEVIEEAIQNENKYPIVILYEDTPVGFFILHRYSEYADEHVNRERSLLIRALSISTEYQGKGYGLEAMQVLPSFVQQLVPDINEIILAVNEENVAAQKLYLKAGFVDTGRRLVKGQLLQFIFHYKMG</sequence>
<organism evidence="2 3">
    <name type="scientific">Paenibacillus amylolyticus</name>
    <dbReference type="NCBI Taxonomy" id="1451"/>
    <lineage>
        <taxon>Bacteria</taxon>
        <taxon>Bacillati</taxon>
        <taxon>Bacillota</taxon>
        <taxon>Bacilli</taxon>
        <taxon>Bacillales</taxon>
        <taxon>Paenibacillaceae</taxon>
        <taxon>Paenibacillus</taxon>
    </lineage>
</organism>
<comment type="caution">
    <text evidence="2">The sequence shown here is derived from an EMBL/GenBank/DDBJ whole genome shotgun (WGS) entry which is preliminary data.</text>
</comment>
<dbReference type="CDD" id="cd04301">
    <property type="entry name" value="NAT_SF"/>
    <property type="match status" value="1"/>
</dbReference>
<dbReference type="Proteomes" id="UP001254832">
    <property type="component" value="Unassembled WGS sequence"/>
</dbReference>
<dbReference type="EMBL" id="JAVDTR010000019">
    <property type="protein sequence ID" value="MDR6726750.1"/>
    <property type="molecule type" value="Genomic_DNA"/>
</dbReference>
<dbReference type="PANTHER" id="PTHR43328">
    <property type="entry name" value="ACETYLTRANSFERASE-RELATED"/>
    <property type="match status" value="1"/>
</dbReference>
<dbReference type="Gene3D" id="3.40.630.30">
    <property type="match status" value="1"/>
</dbReference>
<dbReference type="AlphaFoldDB" id="A0AAP5H5M1"/>
<proteinExistence type="predicted"/>
<gene>
    <name evidence="2" type="ORF">J2W91_005272</name>
</gene>
<dbReference type="PROSITE" id="PS51186">
    <property type="entry name" value="GNAT"/>
    <property type="match status" value="1"/>
</dbReference>
<dbReference type="PANTHER" id="PTHR43328:SF1">
    <property type="entry name" value="N-ACETYLTRANSFERASE DOMAIN-CONTAINING PROTEIN"/>
    <property type="match status" value="1"/>
</dbReference>
<dbReference type="InterPro" id="IPR016181">
    <property type="entry name" value="Acyl_CoA_acyltransferase"/>
</dbReference>
<dbReference type="InterPro" id="IPR000182">
    <property type="entry name" value="GNAT_dom"/>
</dbReference>
<dbReference type="GO" id="GO:0016747">
    <property type="term" value="F:acyltransferase activity, transferring groups other than amino-acyl groups"/>
    <property type="evidence" value="ECO:0007669"/>
    <property type="project" value="InterPro"/>
</dbReference>
<dbReference type="Pfam" id="PF00583">
    <property type="entry name" value="Acetyltransf_1"/>
    <property type="match status" value="1"/>
</dbReference>
<evidence type="ECO:0000313" key="2">
    <source>
        <dbReference type="EMBL" id="MDR6726750.1"/>
    </source>
</evidence>
<evidence type="ECO:0000259" key="1">
    <source>
        <dbReference type="PROSITE" id="PS51186"/>
    </source>
</evidence>
<protein>
    <submittedName>
        <fullName evidence="2">RimJ/RimL family protein N-acetyltransferase</fullName>
    </submittedName>
</protein>
<evidence type="ECO:0000313" key="3">
    <source>
        <dbReference type="Proteomes" id="UP001254832"/>
    </source>
</evidence>
<feature type="domain" description="N-acetyltransferase" evidence="1">
    <location>
        <begin position="5"/>
        <end position="161"/>
    </location>
</feature>
<accession>A0AAP5H5M1</accession>